<dbReference type="Gene3D" id="1.10.443.10">
    <property type="entry name" value="Intergrase catalytic core"/>
    <property type="match status" value="1"/>
</dbReference>
<dbReference type="SUPFAM" id="SSF56349">
    <property type="entry name" value="DNA breaking-rejoining enzymes"/>
    <property type="match status" value="1"/>
</dbReference>
<dbReference type="EMBL" id="JBFAUK010000041">
    <property type="protein sequence ID" value="MEV5510850.1"/>
    <property type="molecule type" value="Genomic_DNA"/>
</dbReference>
<accession>A0ABV3KAH5</accession>
<gene>
    <name evidence="2" type="ORF">AB0L16_31250</name>
</gene>
<comment type="caution">
    <text evidence="2">The sequence shown here is derived from an EMBL/GenBank/DDBJ whole genome shotgun (WGS) entry which is preliminary data.</text>
</comment>
<evidence type="ECO:0000313" key="2">
    <source>
        <dbReference type="EMBL" id="MEV5510850.1"/>
    </source>
</evidence>
<dbReference type="Proteomes" id="UP001552594">
    <property type="component" value="Unassembled WGS sequence"/>
</dbReference>
<dbReference type="RefSeq" id="WP_161968687.1">
    <property type="nucleotide sequence ID" value="NZ_JBFAUK010000041.1"/>
</dbReference>
<evidence type="ECO:0000313" key="3">
    <source>
        <dbReference type="Proteomes" id="UP001552594"/>
    </source>
</evidence>
<name>A0ABV3KAH5_STRON</name>
<proteinExistence type="predicted"/>
<reference evidence="2 3" key="1">
    <citation type="submission" date="2024-06" db="EMBL/GenBank/DDBJ databases">
        <title>The Natural Products Discovery Center: Release of the First 8490 Sequenced Strains for Exploring Actinobacteria Biosynthetic Diversity.</title>
        <authorList>
            <person name="Kalkreuter E."/>
            <person name="Kautsar S.A."/>
            <person name="Yang D."/>
            <person name="Bader C.D."/>
            <person name="Teijaro C.N."/>
            <person name="Fluegel L."/>
            <person name="Davis C.M."/>
            <person name="Simpson J.R."/>
            <person name="Lauterbach L."/>
            <person name="Steele A.D."/>
            <person name="Gui C."/>
            <person name="Meng S."/>
            <person name="Li G."/>
            <person name="Viehrig K."/>
            <person name="Ye F."/>
            <person name="Su P."/>
            <person name="Kiefer A.F."/>
            <person name="Nichols A."/>
            <person name="Cepeda A.J."/>
            <person name="Yan W."/>
            <person name="Fan B."/>
            <person name="Jiang Y."/>
            <person name="Adhikari A."/>
            <person name="Zheng C.-J."/>
            <person name="Schuster L."/>
            <person name="Cowan T.M."/>
            <person name="Smanski M.J."/>
            <person name="Chevrette M.G."/>
            <person name="De Carvalho L.P.S."/>
            <person name="Shen B."/>
        </authorList>
    </citation>
    <scope>NUCLEOTIDE SEQUENCE [LARGE SCALE GENOMIC DNA]</scope>
    <source>
        <strain evidence="2 3">NPDC052347</strain>
    </source>
</reference>
<keyword evidence="3" id="KW-1185">Reference proteome</keyword>
<evidence type="ECO:0008006" key="4">
    <source>
        <dbReference type="Google" id="ProtNLM"/>
    </source>
</evidence>
<evidence type="ECO:0000256" key="1">
    <source>
        <dbReference type="ARBA" id="ARBA00023172"/>
    </source>
</evidence>
<sequence length="45" mass="5098">MFERVNAAFGADWTLHDLRHSAAVRVVRDPAPTLTDVQWALGHRI</sequence>
<dbReference type="InterPro" id="IPR013762">
    <property type="entry name" value="Integrase-like_cat_sf"/>
</dbReference>
<keyword evidence="1" id="KW-0233">DNA recombination</keyword>
<protein>
    <recommendedName>
        <fullName evidence="4">Integrase</fullName>
    </recommendedName>
</protein>
<organism evidence="2 3">
    <name type="scientific">Streptomyces orinoci</name>
    <name type="common">Streptoverticillium orinoci</name>
    <dbReference type="NCBI Taxonomy" id="67339"/>
    <lineage>
        <taxon>Bacteria</taxon>
        <taxon>Bacillati</taxon>
        <taxon>Actinomycetota</taxon>
        <taxon>Actinomycetes</taxon>
        <taxon>Kitasatosporales</taxon>
        <taxon>Streptomycetaceae</taxon>
        <taxon>Streptomyces</taxon>
    </lineage>
</organism>
<dbReference type="InterPro" id="IPR011010">
    <property type="entry name" value="DNA_brk_join_enz"/>
</dbReference>